<reference evidence="4" key="1">
    <citation type="journal article" date="2011" name="MBio">
        <title>Novel metabolic attributes of the genus Cyanothece, comprising a group of unicellular nitrogen-fixing Cyanobacteria.</title>
        <authorList>
            <person name="Bandyopadhyay A."/>
            <person name="Elvitigala T."/>
            <person name="Welsh E."/>
            <person name="Stockel J."/>
            <person name="Liberton M."/>
            <person name="Min H."/>
            <person name="Sherman L.A."/>
            <person name="Pakrasi H.B."/>
        </authorList>
    </citation>
    <scope>NUCLEOTIDE SEQUENCE [LARGE SCALE GENOMIC DNA]</scope>
    <source>
        <strain evidence="4">PCC 7424</strain>
    </source>
</reference>
<protein>
    <submittedName>
        <fullName evidence="3">5'-Nucleotidase domain protein</fullName>
    </submittedName>
</protein>
<dbReference type="SUPFAM" id="SSF55816">
    <property type="entry name" value="5'-nucleotidase (syn. UDP-sugar hydrolase), C-terminal domain"/>
    <property type="match status" value="1"/>
</dbReference>
<dbReference type="eggNOG" id="COG0737">
    <property type="taxonomic scope" value="Bacteria"/>
</dbReference>
<dbReference type="Pfam" id="PF18885">
    <property type="entry name" value="DUF5648"/>
    <property type="match status" value="1"/>
</dbReference>
<sequence>MTNNVTSLNSDQTILSSAFTLQLLHASDFEAAIPALEDAPRFSAVLNALRNQDNDGDGQADYANTLFLSSGDNYIPGVWSFASNEVYGSQGRADIAILNELGLQASAFGNHEFDLGTGVVANILAPDAEDGYGGAQFPYLSANLDFSTDSTLDDFVTADGQPASTITGKIAKSTVITVNGEQIGIVGATTPILRSISSPGGALVTPQGFPQNPTDADIQALAAIIQTSVDQLLANNPQMNKVILLSHMQQLSIEEALAGKLRNVDIIVAGGSHSRLLDQSDRLRAGDTTQGTYPIFKTDAQGNPIAIVNTDANYKYVGRLVIDFDENGLIIPGSYNAQISGAYATDQQGVAAVGGTPDPEVVAITNALQQEIAQLEGNFFGITNQYLNGNRAGTGVDGVRNQETNLGNLTADANLAIAQDFDPNTVISLKNGGGIRNSIGQIEVIGTNEPERLPPAGNDLTAKPDGGISQLDIANALSFNNGLSLVTLTAQELLDILEYGIAASTNAASSSQGRFPQVGGLAFSFDLDLPAGDRIQSLAIKNSQGNTVDIVVSNGELVGNPQRTFRMVTLNFLADGGDGYTIPNRDRVDLAQSEDAPRTGTATFAPDGSEQDALAEYLNENFLQTPFAQEDTSRELDQRIQNLDFRQDTVNDNLIAPQLNAPVYRFYNPITRGYFFTSNIGERDNLLANPQSGYNFEGVAFNASNSSGNNLVAVYRFYNPIIRGHFFTANLGERDNLLANPQFSYNFQGVGFYAYGAEASLGADVYRFYNPISQQHFLTANLGERANLLANPQFGYNFQGVGFEATPV</sequence>
<dbReference type="STRING" id="65393.PCC7424_3593"/>
<dbReference type="AlphaFoldDB" id="B7KGQ4"/>
<dbReference type="Proteomes" id="UP000002384">
    <property type="component" value="Chromosome"/>
</dbReference>
<dbReference type="InterPro" id="IPR036907">
    <property type="entry name" value="5'-Nucleotdase_C_sf"/>
</dbReference>
<evidence type="ECO:0000313" key="4">
    <source>
        <dbReference type="Proteomes" id="UP000002384"/>
    </source>
</evidence>
<dbReference type="GO" id="GO:0009166">
    <property type="term" value="P:nucleotide catabolic process"/>
    <property type="evidence" value="ECO:0007669"/>
    <property type="project" value="InterPro"/>
</dbReference>
<dbReference type="Gene3D" id="3.90.780.10">
    <property type="entry name" value="5'-Nucleotidase, C-terminal domain"/>
    <property type="match status" value="1"/>
</dbReference>
<dbReference type="PANTHER" id="PTHR11575">
    <property type="entry name" value="5'-NUCLEOTIDASE-RELATED"/>
    <property type="match status" value="1"/>
</dbReference>
<gene>
    <name evidence="3" type="ordered locus">PCC7424_3593</name>
</gene>
<keyword evidence="4" id="KW-1185">Reference proteome</keyword>
<dbReference type="eggNOG" id="COG5276">
    <property type="taxonomic scope" value="Bacteria"/>
</dbReference>
<dbReference type="Gene3D" id="3.60.21.10">
    <property type="match status" value="1"/>
</dbReference>
<evidence type="ECO:0000259" key="2">
    <source>
        <dbReference type="Pfam" id="PF18885"/>
    </source>
</evidence>
<dbReference type="Pfam" id="PF02872">
    <property type="entry name" value="5_nucleotid_C"/>
    <property type="match status" value="1"/>
</dbReference>
<dbReference type="EMBL" id="CP001291">
    <property type="protein sequence ID" value="ACK71981.1"/>
    <property type="molecule type" value="Genomic_DNA"/>
</dbReference>
<dbReference type="InterPro" id="IPR029052">
    <property type="entry name" value="Metallo-depent_PP-like"/>
</dbReference>
<dbReference type="OrthoDB" id="9768561at2"/>
<name>B7KGQ4_GLOC7</name>
<dbReference type="InterPro" id="IPR043708">
    <property type="entry name" value="DUF5648"/>
</dbReference>
<evidence type="ECO:0000313" key="3">
    <source>
        <dbReference type="EMBL" id="ACK71981.1"/>
    </source>
</evidence>
<proteinExistence type="predicted"/>
<dbReference type="InterPro" id="IPR008334">
    <property type="entry name" value="5'-Nucleotdase_C"/>
</dbReference>
<evidence type="ECO:0000259" key="1">
    <source>
        <dbReference type="Pfam" id="PF02872"/>
    </source>
</evidence>
<organism evidence="3 4">
    <name type="scientific">Gloeothece citriformis (strain PCC 7424)</name>
    <name type="common">Cyanothece sp. (strain PCC 7424)</name>
    <dbReference type="NCBI Taxonomy" id="65393"/>
    <lineage>
        <taxon>Bacteria</taxon>
        <taxon>Bacillati</taxon>
        <taxon>Cyanobacteriota</taxon>
        <taxon>Cyanophyceae</taxon>
        <taxon>Oscillatoriophycideae</taxon>
        <taxon>Chroococcales</taxon>
        <taxon>Aphanothecaceae</taxon>
        <taxon>Gloeothece</taxon>
        <taxon>Gloeothece citriformis</taxon>
    </lineage>
</organism>
<dbReference type="GO" id="GO:0030288">
    <property type="term" value="C:outer membrane-bounded periplasmic space"/>
    <property type="evidence" value="ECO:0007669"/>
    <property type="project" value="TreeGrafter"/>
</dbReference>
<feature type="domain" description="DUF5648" evidence="2">
    <location>
        <begin position="662"/>
        <end position="804"/>
    </location>
</feature>
<dbReference type="PANTHER" id="PTHR11575:SF24">
    <property type="entry name" value="5'-NUCLEOTIDASE"/>
    <property type="match status" value="1"/>
</dbReference>
<dbReference type="GO" id="GO:0008768">
    <property type="term" value="F:UDP-sugar diphosphatase activity"/>
    <property type="evidence" value="ECO:0007669"/>
    <property type="project" value="TreeGrafter"/>
</dbReference>
<dbReference type="GO" id="GO:0008253">
    <property type="term" value="F:5'-nucleotidase activity"/>
    <property type="evidence" value="ECO:0007669"/>
    <property type="project" value="TreeGrafter"/>
</dbReference>
<dbReference type="RefSeq" id="WP_015955574.1">
    <property type="nucleotide sequence ID" value="NC_011729.1"/>
</dbReference>
<dbReference type="SUPFAM" id="SSF56300">
    <property type="entry name" value="Metallo-dependent phosphatases"/>
    <property type="match status" value="1"/>
</dbReference>
<dbReference type="PRINTS" id="PR01607">
    <property type="entry name" value="APYRASEFAMLY"/>
</dbReference>
<dbReference type="InterPro" id="IPR006179">
    <property type="entry name" value="5_nucleotidase/apyrase"/>
</dbReference>
<dbReference type="HOGENOM" id="CLU_005854_3_1_3"/>
<feature type="domain" description="5'-Nucleotidase C-terminal" evidence="1">
    <location>
        <begin position="397"/>
        <end position="582"/>
    </location>
</feature>
<accession>B7KGQ4</accession>
<dbReference type="KEGG" id="cyc:PCC7424_3593"/>